<proteinExistence type="predicted"/>
<sequence>MNETTTHERVSAVPAHNQQLFPVVDRWFLAFIALEVVTFPLIPLLPLVVAAAGIATPLRRSRWRLSVLFSVGLVLSLIVAAPVILGLLDIQLVQNGPAHTIPDG</sequence>
<evidence type="ECO:0000256" key="1">
    <source>
        <dbReference type="SAM" id="Phobius"/>
    </source>
</evidence>
<protein>
    <submittedName>
        <fullName evidence="2">Uncharacterized protein</fullName>
    </submittedName>
</protein>
<accession>A0A3E0VK84</accession>
<keyword evidence="1" id="KW-1133">Transmembrane helix</keyword>
<dbReference type="Proteomes" id="UP000256486">
    <property type="component" value="Unassembled WGS sequence"/>
</dbReference>
<keyword evidence="3" id="KW-1185">Reference proteome</keyword>
<comment type="caution">
    <text evidence="2">The sequence shown here is derived from an EMBL/GenBank/DDBJ whole genome shotgun (WGS) entry which is preliminary data.</text>
</comment>
<reference evidence="2 3" key="1">
    <citation type="submission" date="2017-04" db="EMBL/GenBank/DDBJ databases">
        <title>Comparative genome analysis of Subtercola boreus.</title>
        <authorList>
            <person name="Cho Y.-J."/>
            <person name="Cho A."/>
            <person name="Kim O.-S."/>
            <person name="Lee J.-I."/>
        </authorList>
    </citation>
    <scope>NUCLEOTIDE SEQUENCE [LARGE SCALE GENOMIC DNA]</scope>
    <source>
        <strain evidence="2 3">K300</strain>
    </source>
</reference>
<feature type="transmembrane region" description="Helical" evidence="1">
    <location>
        <begin position="27"/>
        <end position="55"/>
    </location>
</feature>
<feature type="transmembrane region" description="Helical" evidence="1">
    <location>
        <begin position="67"/>
        <end position="88"/>
    </location>
</feature>
<gene>
    <name evidence="2" type="ORF">B7R54_08580</name>
</gene>
<keyword evidence="1" id="KW-0472">Membrane</keyword>
<dbReference type="EMBL" id="NBWZ01000001">
    <property type="protein sequence ID" value="RFA09277.1"/>
    <property type="molecule type" value="Genomic_DNA"/>
</dbReference>
<name>A0A3E0VK84_9MICO</name>
<keyword evidence="1" id="KW-0812">Transmembrane</keyword>
<evidence type="ECO:0000313" key="3">
    <source>
        <dbReference type="Proteomes" id="UP000256486"/>
    </source>
</evidence>
<dbReference type="AlphaFoldDB" id="A0A3E0VK84"/>
<organism evidence="2 3">
    <name type="scientific">Subtercola boreus</name>
    <dbReference type="NCBI Taxonomy" id="120213"/>
    <lineage>
        <taxon>Bacteria</taxon>
        <taxon>Bacillati</taxon>
        <taxon>Actinomycetota</taxon>
        <taxon>Actinomycetes</taxon>
        <taxon>Micrococcales</taxon>
        <taxon>Microbacteriaceae</taxon>
        <taxon>Subtercola</taxon>
    </lineage>
</organism>
<evidence type="ECO:0000313" key="2">
    <source>
        <dbReference type="EMBL" id="RFA09277.1"/>
    </source>
</evidence>